<reference evidence="2" key="2">
    <citation type="submission" date="2023-05" db="EMBL/GenBank/DDBJ databases">
        <authorList>
            <consortium name="Lawrence Berkeley National Laboratory"/>
            <person name="Steindorff A."/>
            <person name="Hensen N."/>
            <person name="Bonometti L."/>
            <person name="Westerberg I."/>
            <person name="Brannstrom I.O."/>
            <person name="Guillou S."/>
            <person name="Cros-Aarteil S."/>
            <person name="Calhoun S."/>
            <person name="Haridas S."/>
            <person name="Kuo A."/>
            <person name="Mondo S."/>
            <person name="Pangilinan J."/>
            <person name="Riley R."/>
            <person name="Labutti K."/>
            <person name="Andreopoulos B."/>
            <person name="Lipzen A."/>
            <person name="Chen C."/>
            <person name="Yanf M."/>
            <person name="Daum C."/>
            <person name="Ng V."/>
            <person name="Clum A."/>
            <person name="Ohm R."/>
            <person name="Martin F."/>
            <person name="Silar P."/>
            <person name="Natvig D."/>
            <person name="Lalanne C."/>
            <person name="Gautier V."/>
            <person name="Ament-Velasquez S.L."/>
            <person name="Kruys A."/>
            <person name="Hutchinson M.I."/>
            <person name="Powell A.J."/>
            <person name="Barry K."/>
            <person name="Miller A.N."/>
            <person name="Grigoriev I.V."/>
            <person name="Debuchy R."/>
            <person name="Gladieux P."/>
            <person name="Thoren M.H."/>
            <person name="Johannesson H."/>
        </authorList>
    </citation>
    <scope>NUCLEOTIDE SEQUENCE</scope>
    <source>
        <strain evidence="2">CBS 141.50</strain>
    </source>
</reference>
<dbReference type="Gene3D" id="3.30.70.1990">
    <property type="match status" value="1"/>
</dbReference>
<dbReference type="GeneID" id="87821421"/>
<proteinExistence type="predicted"/>
<dbReference type="RefSeq" id="XP_062633644.1">
    <property type="nucleotide sequence ID" value="XM_062784808.1"/>
</dbReference>
<dbReference type="Pfam" id="PF13450">
    <property type="entry name" value="NAD_binding_8"/>
    <property type="match status" value="1"/>
</dbReference>
<dbReference type="PANTHER" id="PTHR42923:SF26">
    <property type="entry name" value="FMN REDUCTASE LOT6, PUTATIVE (AFU_ORTHOLOGUE AFUA_7G06600)-RELATED"/>
    <property type="match status" value="1"/>
</dbReference>
<gene>
    <name evidence="2" type="ORF">C8A04DRAFT_40062</name>
</gene>
<sequence length="476" mass="50101">MSKLLSLTPLFLFSALASAATNNHHGHHGCDDKFNADCYASGNVITRDVAIIGGGSSGTFAAITLKDLGKSIVVVEKAAQLGGHVETYTDPTTGQTVDYGVQVFWNTSVVTDFFARVKAPVKAFSPPSVRPTTIYADFSTGENVTDFTPSSDWSAYKTELAKYPYFNRGFELPTPVPEDLALPFGEFVKKYDLQDIAYSAWVAPAVGGFGTILDVPTAYIFKAQGDVTFSESSPGAALVSATNNNHQAFANAQTELASNILLSSTVSAASRPAAGANGPVKLVVNTPSGTKLVIASKVLFTAGQTTSNLAPLALDSTETAVFSQLKQTGFFSGLISNTGLPATISYQNAGPSADTFHIPEGTSNVMHLSPTALTGVHSFWYQSDSPVSADTAKQAVQAAVAQFAGESNGAATKFVAFGDHTPGGLYAPQEATANGFWAKLNALQGYRGVWYTGLLFEPASGPLWVFTKDLITDMFA</sequence>
<evidence type="ECO:0000313" key="3">
    <source>
        <dbReference type="Proteomes" id="UP001302676"/>
    </source>
</evidence>
<dbReference type="Proteomes" id="UP001302676">
    <property type="component" value="Unassembled WGS sequence"/>
</dbReference>
<keyword evidence="1" id="KW-0732">Signal</keyword>
<feature type="signal peptide" evidence="1">
    <location>
        <begin position="1"/>
        <end position="19"/>
    </location>
</feature>
<comment type="caution">
    <text evidence="2">The sequence shown here is derived from an EMBL/GenBank/DDBJ whole genome shotgun (WGS) entry which is preliminary data.</text>
</comment>
<evidence type="ECO:0000313" key="2">
    <source>
        <dbReference type="EMBL" id="KAK4140273.1"/>
    </source>
</evidence>
<protein>
    <recommendedName>
        <fullName evidence="4">FAD dependent oxidoreductase</fullName>
    </recommendedName>
</protein>
<feature type="chain" id="PRO_5043004053" description="FAD dependent oxidoreductase" evidence="1">
    <location>
        <begin position="20"/>
        <end position="476"/>
    </location>
</feature>
<dbReference type="GO" id="GO:0016491">
    <property type="term" value="F:oxidoreductase activity"/>
    <property type="evidence" value="ECO:0007669"/>
    <property type="project" value="TreeGrafter"/>
</dbReference>
<dbReference type="EMBL" id="MU853636">
    <property type="protein sequence ID" value="KAK4140273.1"/>
    <property type="molecule type" value="Genomic_DNA"/>
</dbReference>
<evidence type="ECO:0008006" key="4">
    <source>
        <dbReference type="Google" id="ProtNLM"/>
    </source>
</evidence>
<keyword evidence="3" id="KW-1185">Reference proteome</keyword>
<dbReference type="AlphaFoldDB" id="A0AAN6ZJM2"/>
<dbReference type="PANTHER" id="PTHR42923">
    <property type="entry name" value="PROTOPORPHYRINOGEN OXIDASE"/>
    <property type="match status" value="1"/>
</dbReference>
<dbReference type="SUPFAM" id="SSF51905">
    <property type="entry name" value="FAD/NAD(P)-binding domain"/>
    <property type="match status" value="1"/>
</dbReference>
<dbReference type="InterPro" id="IPR050464">
    <property type="entry name" value="Zeta_carotene_desat/Oxidored"/>
</dbReference>
<dbReference type="Gene3D" id="1.10.405.20">
    <property type="match status" value="1"/>
</dbReference>
<evidence type="ECO:0000256" key="1">
    <source>
        <dbReference type="SAM" id="SignalP"/>
    </source>
</evidence>
<name>A0AAN6ZJM2_9PEZI</name>
<accession>A0AAN6ZJM2</accession>
<organism evidence="2 3">
    <name type="scientific">Dichotomopilus funicola</name>
    <dbReference type="NCBI Taxonomy" id="1934379"/>
    <lineage>
        <taxon>Eukaryota</taxon>
        <taxon>Fungi</taxon>
        <taxon>Dikarya</taxon>
        <taxon>Ascomycota</taxon>
        <taxon>Pezizomycotina</taxon>
        <taxon>Sordariomycetes</taxon>
        <taxon>Sordariomycetidae</taxon>
        <taxon>Sordariales</taxon>
        <taxon>Chaetomiaceae</taxon>
        <taxon>Dichotomopilus</taxon>
    </lineage>
</organism>
<dbReference type="Gene3D" id="3.50.50.60">
    <property type="entry name" value="FAD/NAD(P)-binding domain"/>
    <property type="match status" value="1"/>
</dbReference>
<reference evidence="2" key="1">
    <citation type="journal article" date="2023" name="Mol. Phylogenet. Evol.">
        <title>Genome-scale phylogeny and comparative genomics of the fungal order Sordariales.</title>
        <authorList>
            <person name="Hensen N."/>
            <person name="Bonometti L."/>
            <person name="Westerberg I."/>
            <person name="Brannstrom I.O."/>
            <person name="Guillou S."/>
            <person name="Cros-Aarteil S."/>
            <person name="Calhoun S."/>
            <person name="Haridas S."/>
            <person name="Kuo A."/>
            <person name="Mondo S."/>
            <person name="Pangilinan J."/>
            <person name="Riley R."/>
            <person name="LaButti K."/>
            <person name="Andreopoulos B."/>
            <person name="Lipzen A."/>
            <person name="Chen C."/>
            <person name="Yan M."/>
            <person name="Daum C."/>
            <person name="Ng V."/>
            <person name="Clum A."/>
            <person name="Steindorff A."/>
            <person name="Ohm R.A."/>
            <person name="Martin F."/>
            <person name="Silar P."/>
            <person name="Natvig D.O."/>
            <person name="Lalanne C."/>
            <person name="Gautier V."/>
            <person name="Ament-Velasquez S.L."/>
            <person name="Kruys A."/>
            <person name="Hutchinson M.I."/>
            <person name="Powell A.J."/>
            <person name="Barry K."/>
            <person name="Miller A.N."/>
            <person name="Grigoriev I.V."/>
            <person name="Debuchy R."/>
            <person name="Gladieux P."/>
            <person name="Hiltunen Thoren M."/>
            <person name="Johannesson H."/>
        </authorList>
    </citation>
    <scope>NUCLEOTIDE SEQUENCE</scope>
    <source>
        <strain evidence="2">CBS 141.50</strain>
    </source>
</reference>
<dbReference type="InterPro" id="IPR036188">
    <property type="entry name" value="FAD/NAD-bd_sf"/>
</dbReference>